<dbReference type="STRING" id="1798.AWC30_12945"/>
<protein>
    <submittedName>
        <fullName evidence="2">Uncharacterized protein</fullName>
    </submittedName>
</protein>
<proteinExistence type="predicted"/>
<reference evidence="2 3" key="1">
    <citation type="submission" date="2016-01" db="EMBL/GenBank/DDBJ databases">
        <title>The new phylogeny of the genus Mycobacterium.</title>
        <authorList>
            <person name="Tarcisio F."/>
            <person name="Conor M."/>
            <person name="Antonella G."/>
            <person name="Elisabetta G."/>
            <person name="Giulia F.S."/>
            <person name="Sara T."/>
            <person name="Anna F."/>
            <person name="Clotilde B."/>
            <person name="Roberto B."/>
            <person name="Veronica D.S."/>
            <person name="Fabio R."/>
            <person name="Monica P."/>
            <person name="Olivier J."/>
            <person name="Enrico T."/>
            <person name="Nicola S."/>
        </authorList>
    </citation>
    <scope>NUCLEOTIDE SEQUENCE [LARGE SCALE GENOMIC DNA]</scope>
    <source>
        <strain evidence="2 3">DSM 44153</strain>
    </source>
</reference>
<feature type="compositionally biased region" description="Pro residues" evidence="1">
    <location>
        <begin position="405"/>
        <end position="440"/>
    </location>
</feature>
<dbReference type="Proteomes" id="UP000193090">
    <property type="component" value="Unassembled WGS sequence"/>
</dbReference>
<dbReference type="EMBL" id="LQPZ01000033">
    <property type="protein sequence ID" value="ORX02112.1"/>
    <property type="molecule type" value="Genomic_DNA"/>
</dbReference>
<feature type="region of interest" description="Disordered" evidence="1">
    <location>
        <begin position="332"/>
        <end position="475"/>
    </location>
</feature>
<dbReference type="RefSeq" id="WP_085110602.1">
    <property type="nucleotide sequence ID" value="NZ_LQPZ01000033.1"/>
</dbReference>
<dbReference type="AlphaFoldDB" id="A0A1X2EHD1"/>
<feature type="compositionally biased region" description="Low complexity" evidence="1">
    <location>
        <begin position="382"/>
        <end position="404"/>
    </location>
</feature>
<gene>
    <name evidence="2" type="ORF">AWC30_12945</name>
</gene>
<organism evidence="2 3">
    <name type="scientific">Mycolicibacillus trivialis</name>
    <dbReference type="NCBI Taxonomy" id="1798"/>
    <lineage>
        <taxon>Bacteria</taxon>
        <taxon>Bacillati</taxon>
        <taxon>Actinomycetota</taxon>
        <taxon>Actinomycetes</taxon>
        <taxon>Mycobacteriales</taxon>
        <taxon>Mycobacteriaceae</taxon>
        <taxon>Mycolicibacillus</taxon>
    </lineage>
</organism>
<feature type="compositionally biased region" description="Basic and acidic residues" evidence="1">
    <location>
        <begin position="364"/>
        <end position="378"/>
    </location>
</feature>
<sequence>MTVTPAGALLERGRRAVAHTQRYVSAAARLGYRHPDLTGHDRRLLDEYDREDGLDLAALDRDCALLWSAAAVADDAVATERRLAAELAGAWSGPAAQAVTGFLRRHREAAQQVAEAMRAAAAACAALRDGLGMAVAAKADAAAAIDDRFADRRPVWLAAADAVVHGPGDRRAEEVVAGEITGYLQTEIGTDWAAAMHEARTAIADGYRRALDRIVATGAAGFALPGVAPAEPDPIAAVAASWPVADRPPAFSAEPAPFAGAPVAAPDTAAPPTAAPAGSAAPADPVAAQAPGWADPAAGWTGDGASAGVAGPGILPMLGRLLGASLAALFGATGAPGPDPGDPGKDDDPGPDAEDPDPGADDPEAVRPDPGEDDRAAEPGHPGTVLDTDTDTDTAPATPADTGEPGPPEPAGGPPVDPVPVAPPADGPPTPPETEPPPSTDPLSNRPAPAGPETAGTDLRTPCQTAADELPQAGA</sequence>
<dbReference type="OrthoDB" id="4727254at2"/>
<keyword evidence="3" id="KW-1185">Reference proteome</keyword>
<feature type="region of interest" description="Disordered" evidence="1">
    <location>
        <begin position="262"/>
        <end position="299"/>
    </location>
</feature>
<name>A0A1X2EHD1_9MYCO</name>
<evidence type="ECO:0000313" key="3">
    <source>
        <dbReference type="Proteomes" id="UP000193090"/>
    </source>
</evidence>
<accession>A0A1X2EHD1</accession>
<evidence type="ECO:0000256" key="1">
    <source>
        <dbReference type="SAM" id="MobiDB-lite"/>
    </source>
</evidence>
<comment type="caution">
    <text evidence="2">The sequence shown here is derived from an EMBL/GenBank/DDBJ whole genome shotgun (WGS) entry which is preliminary data.</text>
</comment>
<evidence type="ECO:0000313" key="2">
    <source>
        <dbReference type="EMBL" id="ORX02112.1"/>
    </source>
</evidence>
<feature type="compositionally biased region" description="Acidic residues" evidence="1">
    <location>
        <begin position="349"/>
        <end position="363"/>
    </location>
</feature>